<evidence type="ECO:0000313" key="2">
    <source>
        <dbReference type="Proteomes" id="UP000641646"/>
    </source>
</evidence>
<sequence length="45" mass="5127">MYLTTAESAVIYKEGRSRSVLLAIDSYSERVSSFKFSDPIETIHQ</sequence>
<gene>
    <name evidence="1" type="ORF">H6G03_03485</name>
</gene>
<dbReference type="AlphaFoldDB" id="A0A926ZGU2"/>
<proteinExistence type="predicted"/>
<name>A0A926ZGU2_9CYAN</name>
<reference evidence="1" key="2">
    <citation type="submission" date="2020-08" db="EMBL/GenBank/DDBJ databases">
        <authorList>
            <person name="Chen M."/>
            <person name="Teng W."/>
            <person name="Zhao L."/>
            <person name="Hu C."/>
            <person name="Zhou Y."/>
            <person name="Han B."/>
            <person name="Song L."/>
            <person name="Shu W."/>
        </authorList>
    </citation>
    <scope>NUCLEOTIDE SEQUENCE</scope>
    <source>
        <strain evidence="1">FACHB-1375</strain>
    </source>
</reference>
<protein>
    <submittedName>
        <fullName evidence="1">Uncharacterized protein</fullName>
    </submittedName>
</protein>
<dbReference type="RefSeq" id="WP_190462130.1">
    <property type="nucleotide sequence ID" value="NZ_JACJPW010000006.1"/>
</dbReference>
<comment type="caution">
    <text evidence="1">The sequence shown here is derived from an EMBL/GenBank/DDBJ whole genome shotgun (WGS) entry which is preliminary data.</text>
</comment>
<keyword evidence="2" id="KW-1185">Reference proteome</keyword>
<organism evidence="1 2">
    <name type="scientific">Aerosakkonema funiforme FACHB-1375</name>
    <dbReference type="NCBI Taxonomy" id="2949571"/>
    <lineage>
        <taxon>Bacteria</taxon>
        <taxon>Bacillati</taxon>
        <taxon>Cyanobacteriota</taxon>
        <taxon>Cyanophyceae</taxon>
        <taxon>Oscillatoriophycideae</taxon>
        <taxon>Aerosakkonematales</taxon>
        <taxon>Aerosakkonemataceae</taxon>
        <taxon>Aerosakkonema</taxon>
    </lineage>
</organism>
<reference evidence="1" key="1">
    <citation type="journal article" date="2015" name="ISME J.">
        <title>Draft Genome Sequence of Streptomyces incarnatus NRRL8089, which Produces the Nucleoside Antibiotic Sinefungin.</title>
        <authorList>
            <person name="Oshima K."/>
            <person name="Hattori M."/>
            <person name="Shimizu H."/>
            <person name="Fukuda K."/>
            <person name="Nemoto M."/>
            <person name="Inagaki K."/>
            <person name="Tamura T."/>
        </authorList>
    </citation>
    <scope>NUCLEOTIDE SEQUENCE</scope>
    <source>
        <strain evidence="1">FACHB-1375</strain>
    </source>
</reference>
<dbReference type="Proteomes" id="UP000641646">
    <property type="component" value="Unassembled WGS sequence"/>
</dbReference>
<evidence type="ECO:0000313" key="1">
    <source>
        <dbReference type="EMBL" id="MBD2180186.1"/>
    </source>
</evidence>
<accession>A0A926ZGU2</accession>
<dbReference type="EMBL" id="JACJPW010000006">
    <property type="protein sequence ID" value="MBD2180186.1"/>
    <property type="molecule type" value="Genomic_DNA"/>
</dbReference>